<feature type="active site" evidence="6">
    <location>
        <position position="57"/>
    </location>
</feature>
<dbReference type="EMBL" id="RXLP01000026">
    <property type="protein sequence ID" value="TCD53792.1"/>
    <property type="molecule type" value="Genomic_DNA"/>
</dbReference>
<dbReference type="PROSITE" id="PS00761">
    <property type="entry name" value="SPASE_I_3"/>
    <property type="match status" value="1"/>
</dbReference>
<dbReference type="SUPFAM" id="SSF51306">
    <property type="entry name" value="LexA/Signal peptidase"/>
    <property type="match status" value="1"/>
</dbReference>
<keyword evidence="7" id="KW-0645">Protease</keyword>
<name>A0A4R0QNL3_9BIFI</name>
<dbReference type="CDD" id="cd06530">
    <property type="entry name" value="S26_SPase_I"/>
    <property type="match status" value="1"/>
</dbReference>
<evidence type="ECO:0000256" key="5">
    <source>
        <dbReference type="ARBA" id="ARBA00022801"/>
    </source>
</evidence>
<proteinExistence type="inferred from homology"/>
<feature type="domain" description="Peptidase S26" evidence="8">
    <location>
        <begin position="29"/>
        <end position="212"/>
    </location>
</feature>
<dbReference type="GO" id="GO:0006465">
    <property type="term" value="P:signal peptide processing"/>
    <property type="evidence" value="ECO:0007669"/>
    <property type="project" value="InterPro"/>
</dbReference>
<comment type="caution">
    <text evidence="9">The sequence shown here is derived from an EMBL/GenBank/DDBJ whole genome shotgun (WGS) entry which is preliminary data.</text>
</comment>
<sequence length="232" mass="25069">MSDRHIPRHDSGKRIRSRSSQAMLGLLDTTVYFVMPLAILLVLRFLVFGLFIIPSGSMENTLMVGDRIITWNVNINAQTLKRGDVVVFADDAHWLSVQDIESAANATHGFGYNNGEEHLVKRLIGMPGDVVASQGNGAPVTVNGKAIDESSYLKPGVQPSDQAFSVTVPNDSIFVMGDNRSNSADSRFHMNDGNSGCVRISSVTGVGLAVFWPISDWSLLNSGRSAFESAGL</sequence>
<accession>A0A4R0QNL3</accession>
<evidence type="ECO:0000256" key="1">
    <source>
        <dbReference type="ARBA" id="ARBA00000677"/>
    </source>
</evidence>
<keyword evidence="5 7" id="KW-0378">Hydrolase</keyword>
<comment type="subcellular location">
    <subcellularLocation>
        <location evidence="2">Cell membrane</location>
        <topology evidence="2">Single-pass type II membrane protein</topology>
    </subcellularLocation>
    <subcellularLocation>
        <location evidence="7">Membrane</location>
        <topology evidence="7">Single-pass type II membrane protein</topology>
    </subcellularLocation>
</comment>
<evidence type="ECO:0000313" key="9">
    <source>
        <dbReference type="EMBL" id="TCD53792.1"/>
    </source>
</evidence>
<dbReference type="PRINTS" id="PR00727">
    <property type="entry name" value="LEADERPTASE"/>
</dbReference>
<dbReference type="PANTHER" id="PTHR43390">
    <property type="entry name" value="SIGNAL PEPTIDASE I"/>
    <property type="match status" value="1"/>
</dbReference>
<feature type="transmembrane region" description="Helical" evidence="7">
    <location>
        <begin position="31"/>
        <end position="53"/>
    </location>
</feature>
<dbReference type="NCBIfam" id="TIGR02227">
    <property type="entry name" value="sigpep_I_bact"/>
    <property type="match status" value="1"/>
</dbReference>
<dbReference type="GO" id="GO:0005886">
    <property type="term" value="C:plasma membrane"/>
    <property type="evidence" value="ECO:0007669"/>
    <property type="project" value="UniProtKB-SubCell"/>
</dbReference>
<evidence type="ECO:0000313" key="10">
    <source>
        <dbReference type="Proteomes" id="UP000291289"/>
    </source>
</evidence>
<dbReference type="OrthoDB" id="9815782at2"/>
<dbReference type="Gene3D" id="2.10.109.10">
    <property type="entry name" value="Umud Fragment, subunit A"/>
    <property type="match status" value="1"/>
</dbReference>
<evidence type="ECO:0000256" key="7">
    <source>
        <dbReference type="RuleBase" id="RU362042"/>
    </source>
</evidence>
<comment type="similarity">
    <text evidence="3 7">Belongs to the peptidase S26 family.</text>
</comment>
<dbReference type="InterPro" id="IPR019758">
    <property type="entry name" value="Pept_S26A_signal_pept_1_CS"/>
</dbReference>
<dbReference type="EC" id="3.4.21.89" evidence="4 7"/>
<evidence type="ECO:0000256" key="2">
    <source>
        <dbReference type="ARBA" id="ARBA00004401"/>
    </source>
</evidence>
<dbReference type="GO" id="GO:0009003">
    <property type="term" value="F:signal peptidase activity"/>
    <property type="evidence" value="ECO:0007669"/>
    <property type="project" value="UniProtKB-EC"/>
</dbReference>
<keyword evidence="7" id="KW-0472">Membrane</keyword>
<evidence type="ECO:0000256" key="6">
    <source>
        <dbReference type="PIRSR" id="PIRSR600223-1"/>
    </source>
</evidence>
<comment type="catalytic activity">
    <reaction evidence="1 7">
        <text>Cleavage of hydrophobic, N-terminal signal or leader sequences from secreted and periplasmic proteins.</text>
        <dbReference type="EC" id="3.4.21.89"/>
    </reaction>
</comment>
<dbReference type="AlphaFoldDB" id="A0A4R0QNL3"/>
<dbReference type="InterPro" id="IPR036286">
    <property type="entry name" value="LexA/Signal_pep-like_sf"/>
</dbReference>
<organism evidence="9 10">
    <name type="scientific">Alloscardovia theropitheci</name>
    <dbReference type="NCBI Taxonomy" id="2496842"/>
    <lineage>
        <taxon>Bacteria</taxon>
        <taxon>Bacillati</taxon>
        <taxon>Actinomycetota</taxon>
        <taxon>Actinomycetes</taxon>
        <taxon>Bifidobacteriales</taxon>
        <taxon>Bifidobacteriaceae</taxon>
        <taxon>Alloscardovia</taxon>
    </lineage>
</organism>
<dbReference type="InterPro" id="IPR000223">
    <property type="entry name" value="Pept_S26A_signal_pept_1"/>
</dbReference>
<gene>
    <name evidence="9" type="primary">lepB</name>
    <name evidence="9" type="ORF">EJ419_07440</name>
</gene>
<keyword evidence="7" id="KW-0812">Transmembrane</keyword>
<keyword evidence="10" id="KW-1185">Reference proteome</keyword>
<protein>
    <recommendedName>
        <fullName evidence="4 7">Signal peptidase I</fullName>
        <ecNumber evidence="4 7">3.4.21.89</ecNumber>
    </recommendedName>
</protein>
<evidence type="ECO:0000256" key="3">
    <source>
        <dbReference type="ARBA" id="ARBA00009370"/>
    </source>
</evidence>
<dbReference type="PANTHER" id="PTHR43390:SF1">
    <property type="entry name" value="CHLOROPLAST PROCESSING PEPTIDASE"/>
    <property type="match status" value="1"/>
</dbReference>
<reference evidence="9 10" key="1">
    <citation type="submission" date="2018-12" db="EMBL/GenBank/DDBJ databases">
        <title>Alloscrdovia theropitheci sp. nov: a novel taxon from the feces of the bleeding-herat monkey (Theropithecus geleda).</title>
        <authorList>
            <person name="Modesto M."/>
        </authorList>
    </citation>
    <scope>NUCLEOTIDE SEQUENCE [LARGE SCALE GENOMIC DNA]</scope>
    <source>
        <strain evidence="9 10">GLDI4/2</strain>
    </source>
</reference>
<feature type="active site" evidence="6">
    <location>
        <position position="121"/>
    </location>
</feature>
<keyword evidence="7" id="KW-1133">Transmembrane helix</keyword>
<evidence type="ECO:0000259" key="8">
    <source>
        <dbReference type="Pfam" id="PF10502"/>
    </source>
</evidence>
<dbReference type="Pfam" id="PF10502">
    <property type="entry name" value="Peptidase_S26"/>
    <property type="match status" value="1"/>
</dbReference>
<evidence type="ECO:0000256" key="4">
    <source>
        <dbReference type="ARBA" id="ARBA00013208"/>
    </source>
</evidence>
<dbReference type="InterPro" id="IPR019533">
    <property type="entry name" value="Peptidase_S26"/>
</dbReference>
<dbReference type="Proteomes" id="UP000291289">
    <property type="component" value="Unassembled WGS sequence"/>
</dbReference>
<dbReference type="RefSeq" id="WP_131285148.1">
    <property type="nucleotide sequence ID" value="NZ_RXLP01000026.1"/>
</dbReference>
<dbReference type="GO" id="GO:0004252">
    <property type="term" value="F:serine-type endopeptidase activity"/>
    <property type="evidence" value="ECO:0007669"/>
    <property type="project" value="InterPro"/>
</dbReference>